<dbReference type="GO" id="GO:0005737">
    <property type="term" value="C:cytoplasm"/>
    <property type="evidence" value="ECO:0007669"/>
    <property type="project" value="UniProtKB-SubCell"/>
</dbReference>
<keyword evidence="2 5" id="KW-0540">Nuclease</keyword>
<evidence type="ECO:0000256" key="4">
    <source>
        <dbReference type="ARBA" id="ARBA00022839"/>
    </source>
</evidence>
<dbReference type="PANTHER" id="PTHR30008">
    <property type="entry name" value="EXODEOXYRIBONUCLEASE 7 LARGE SUBUNIT"/>
    <property type="match status" value="1"/>
</dbReference>
<dbReference type="GO" id="GO:0009318">
    <property type="term" value="C:exodeoxyribonuclease VII complex"/>
    <property type="evidence" value="ECO:0007669"/>
    <property type="project" value="UniProtKB-UniRule"/>
</dbReference>
<evidence type="ECO:0000256" key="5">
    <source>
        <dbReference type="HAMAP-Rule" id="MF_00378"/>
    </source>
</evidence>
<dbReference type="EMBL" id="CP045871">
    <property type="protein sequence ID" value="QGG79765.1"/>
    <property type="molecule type" value="Genomic_DNA"/>
</dbReference>
<evidence type="ECO:0000256" key="3">
    <source>
        <dbReference type="ARBA" id="ARBA00022801"/>
    </source>
</evidence>
<evidence type="ECO:0000256" key="2">
    <source>
        <dbReference type="ARBA" id="ARBA00022722"/>
    </source>
</evidence>
<gene>
    <name evidence="5 9" type="primary">xseA</name>
    <name evidence="9" type="ORF">GH975_03935</name>
</gene>
<dbReference type="GO" id="GO:0008855">
    <property type="term" value="F:exodeoxyribonuclease VII activity"/>
    <property type="evidence" value="ECO:0007669"/>
    <property type="project" value="UniProtKB-UniRule"/>
</dbReference>
<evidence type="ECO:0000259" key="7">
    <source>
        <dbReference type="Pfam" id="PF02601"/>
    </source>
</evidence>
<comment type="subunit">
    <text evidence="5">Heterooligomer composed of large and small subunits.</text>
</comment>
<organism evidence="9 10">
    <name type="scientific">Litorivicinus lipolyticus</name>
    <dbReference type="NCBI Taxonomy" id="418701"/>
    <lineage>
        <taxon>Bacteria</taxon>
        <taxon>Pseudomonadati</taxon>
        <taxon>Pseudomonadota</taxon>
        <taxon>Gammaproteobacteria</taxon>
        <taxon>Oceanospirillales</taxon>
        <taxon>Litorivicinaceae</taxon>
        <taxon>Litorivicinus</taxon>
    </lineage>
</organism>
<sequence length="481" mass="53332">MSNHFAEQNTTNALSVTQLSSLIQSAVSTAFPQWIWLEGEVSGFKTWGRPIVKGWFFDLKDERTTLPCAVWATDIRSIKTPPKEGERVRALVNVSWASKQGRLSLHVKRIEAVGIGALLADIERRRQQLVAEGLTDPARKRPLPRFPTRIGVVTSATSAAMADVGQILRARWPLAALRIYDSQVQGDVAPGQLIRALKHAYSEHWAEVVLVVRGGGSLTDLMAFNDDDLVRVVAAAPMPTITGVGHETDTTLVDWVSDRYASTPSNAAELASPDQQDVAQVIAGARTRIARASWQRHQQRRQHLDRVRRGLSNPARLLAGQRTRLDQVSKALTQQAQWRCTAARTRLNTLAMRLHHRHPATQVALQRDRNRTLAQRLARALVPTLANPRQRLHHSHSQLLPSAKRRLDSVRQRLAHLTTRLAASSPTQVLQRGYAWVEVAGQIVSHGARLSAGAAIQLRMQDHDQVSVTARVESVQPRGDG</sequence>
<reference evidence="9 10" key="1">
    <citation type="submission" date="2019-11" db="EMBL/GenBank/DDBJ databases">
        <authorList>
            <person name="Khan S.A."/>
            <person name="Jeon C.O."/>
            <person name="Chun B.H."/>
        </authorList>
    </citation>
    <scope>NUCLEOTIDE SEQUENCE [LARGE SCALE GENOMIC DNA]</scope>
    <source>
        <strain evidence="9 10">IMCC 1097</strain>
    </source>
</reference>
<dbReference type="GO" id="GO:0003676">
    <property type="term" value="F:nucleic acid binding"/>
    <property type="evidence" value="ECO:0007669"/>
    <property type="project" value="InterPro"/>
</dbReference>
<dbReference type="EC" id="3.1.11.6" evidence="5"/>
<evidence type="ECO:0000313" key="9">
    <source>
        <dbReference type="EMBL" id="QGG79765.1"/>
    </source>
</evidence>
<accession>A0A5Q2QFI6</accession>
<keyword evidence="10" id="KW-1185">Reference proteome</keyword>
<dbReference type="InterPro" id="IPR003753">
    <property type="entry name" value="Exonuc_VII_L"/>
</dbReference>
<evidence type="ECO:0000259" key="8">
    <source>
        <dbReference type="Pfam" id="PF13742"/>
    </source>
</evidence>
<keyword evidence="1 5" id="KW-0963">Cytoplasm</keyword>
<evidence type="ECO:0000256" key="6">
    <source>
        <dbReference type="RuleBase" id="RU004355"/>
    </source>
</evidence>
<dbReference type="KEGG" id="llp:GH975_03935"/>
<dbReference type="HAMAP" id="MF_00378">
    <property type="entry name" value="Exonuc_7_L"/>
    <property type="match status" value="1"/>
</dbReference>
<comment type="catalytic activity">
    <reaction evidence="5 6">
        <text>Exonucleolytic cleavage in either 5'- to 3'- or 3'- to 5'-direction to yield nucleoside 5'-phosphates.</text>
        <dbReference type="EC" id="3.1.11.6"/>
    </reaction>
</comment>
<dbReference type="CDD" id="cd04489">
    <property type="entry name" value="ExoVII_LU_OBF"/>
    <property type="match status" value="1"/>
</dbReference>
<keyword evidence="3 5" id="KW-0378">Hydrolase</keyword>
<dbReference type="AlphaFoldDB" id="A0A5Q2QFI6"/>
<dbReference type="InterPro" id="IPR020579">
    <property type="entry name" value="Exonuc_VII_lsu_C"/>
</dbReference>
<dbReference type="PANTHER" id="PTHR30008:SF0">
    <property type="entry name" value="EXODEOXYRIBONUCLEASE 7 LARGE SUBUNIT"/>
    <property type="match status" value="1"/>
</dbReference>
<feature type="domain" description="OB-fold nucleic acid binding" evidence="8">
    <location>
        <begin position="14"/>
        <end position="111"/>
    </location>
</feature>
<name>A0A5Q2QFI6_9GAMM</name>
<dbReference type="Pfam" id="PF13742">
    <property type="entry name" value="tRNA_anti_2"/>
    <property type="match status" value="1"/>
</dbReference>
<evidence type="ECO:0000256" key="1">
    <source>
        <dbReference type="ARBA" id="ARBA00022490"/>
    </source>
</evidence>
<feature type="domain" description="Exonuclease VII large subunit C-terminal" evidence="7">
    <location>
        <begin position="135"/>
        <end position="463"/>
    </location>
</feature>
<protein>
    <recommendedName>
        <fullName evidence="5">Exodeoxyribonuclease 7 large subunit</fullName>
        <ecNumber evidence="5">3.1.11.6</ecNumber>
    </recommendedName>
    <alternativeName>
        <fullName evidence="5">Exodeoxyribonuclease VII large subunit</fullName>
        <shortName evidence="5">Exonuclease VII large subunit</shortName>
    </alternativeName>
</protein>
<dbReference type="NCBIfam" id="TIGR00237">
    <property type="entry name" value="xseA"/>
    <property type="match status" value="1"/>
</dbReference>
<comment type="subcellular location">
    <subcellularLocation>
        <location evidence="5 6">Cytoplasm</location>
    </subcellularLocation>
</comment>
<dbReference type="GO" id="GO:0006308">
    <property type="term" value="P:DNA catabolic process"/>
    <property type="evidence" value="ECO:0007669"/>
    <property type="project" value="UniProtKB-UniRule"/>
</dbReference>
<evidence type="ECO:0000313" key="10">
    <source>
        <dbReference type="Proteomes" id="UP000388235"/>
    </source>
</evidence>
<dbReference type="RefSeq" id="WP_153713269.1">
    <property type="nucleotide sequence ID" value="NZ_CP045871.1"/>
</dbReference>
<comment type="function">
    <text evidence="5">Bidirectionally degrades single-stranded DNA into large acid-insoluble oligonucleotides, which are then degraded further into small acid-soluble oligonucleotides.</text>
</comment>
<keyword evidence="4 5" id="KW-0269">Exonuclease</keyword>
<dbReference type="Pfam" id="PF02601">
    <property type="entry name" value="Exonuc_VII_L"/>
    <property type="match status" value="1"/>
</dbReference>
<dbReference type="Proteomes" id="UP000388235">
    <property type="component" value="Chromosome"/>
</dbReference>
<comment type="similarity">
    <text evidence="5 6">Belongs to the XseA family.</text>
</comment>
<dbReference type="InterPro" id="IPR025824">
    <property type="entry name" value="OB-fold_nuc-bd_dom"/>
</dbReference>
<proteinExistence type="inferred from homology"/>
<dbReference type="OrthoDB" id="9802795at2"/>